<evidence type="ECO:0000313" key="1">
    <source>
        <dbReference type="EMBL" id="TVY85664.1"/>
    </source>
</evidence>
<dbReference type="AlphaFoldDB" id="A0A559LY73"/>
<protein>
    <submittedName>
        <fullName evidence="1">Uncharacterized protein</fullName>
    </submittedName>
</protein>
<organism evidence="1 2">
    <name type="scientific">Lachnellula willkommii</name>
    <dbReference type="NCBI Taxonomy" id="215461"/>
    <lineage>
        <taxon>Eukaryota</taxon>
        <taxon>Fungi</taxon>
        <taxon>Dikarya</taxon>
        <taxon>Ascomycota</taxon>
        <taxon>Pezizomycotina</taxon>
        <taxon>Leotiomycetes</taxon>
        <taxon>Helotiales</taxon>
        <taxon>Lachnaceae</taxon>
        <taxon>Lachnellula</taxon>
    </lineage>
</organism>
<gene>
    <name evidence="1" type="ORF">LAWI1_G008457</name>
</gene>
<dbReference type="EMBL" id="QGML01006973">
    <property type="protein sequence ID" value="TVY85664.1"/>
    <property type="molecule type" value="Genomic_DNA"/>
</dbReference>
<reference evidence="1 2" key="1">
    <citation type="submission" date="2018-05" db="EMBL/GenBank/DDBJ databases">
        <title>Genome sequencing and assembly of the regulated plant pathogen Lachnellula willkommii and related sister species for the development of diagnostic species identification markers.</title>
        <authorList>
            <person name="Giroux E."/>
            <person name="Bilodeau G."/>
        </authorList>
    </citation>
    <scope>NUCLEOTIDE SEQUENCE [LARGE SCALE GENOMIC DNA]</scope>
    <source>
        <strain evidence="1 2">CBS 172.35</strain>
    </source>
</reference>
<keyword evidence="2" id="KW-1185">Reference proteome</keyword>
<dbReference type="Proteomes" id="UP000315522">
    <property type="component" value="Unassembled WGS sequence"/>
</dbReference>
<name>A0A559LY73_9HELO</name>
<accession>A0A559LY73</accession>
<proteinExistence type="predicted"/>
<evidence type="ECO:0000313" key="2">
    <source>
        <dbReference type="Proteomes" id="UP000315522"/>
    </source>
</evidence>
<sequence length="105" mass="11651">MLARGTLRTPRHSLPSWNSFLDRSPALSKTTKSLCLGHELSLLPMQDTHTLALPPHGPIKPSTFPRQSESSYSAPLTLYIFQVAHSRNMPNIPPPLEISSLTRIP</sequence>
<comment type="caution">
    <text evidence="1">The sequence shown here is derived from an EMBL/GenBank/DDBJ whole genome shotgun (WGS) entry which is preliminary data.</text>
</comment>